<sequence length="218" mass="23940">MAEAGAAVLALSKTSIGQSQTERTVQHLAALETQARAKIAATDAKPEASVSNRLHAARLYRDGTHARHAEILKGYRIAQERLAAQPDPRRTLTDRLLGRQPVSTGMEALERDVAAARADLIAAEKAAAGADGHLARVERTEKAERSQHMAQMETQRRAAMEMLAEVVMAQRMVRAFPALAYTGPSFTAWSAGKIERKRRRGLRDPWARNIWGLPLDFG</sequence>
<dbReference type="STRING" id="1770058.A3840_02810"/>
<accession>A0A178I3T1</accession>
<organism evidence="1 2">
    <name type="scientific">Devosia elaeis</name>
    <dbReference type="NCBI Taxonomy" id="1770058"/>
    <lineage>
        <taxon>Bacteria</taxon>
        <taxon>Pseudomonadati</taxon>
        <taxon>Pseudomonadota</taxon>
        <taxon>Alphaproteobacteria</taxon>
        <taxon>Hyphomicrobiales</taxon>
        <taxon>Devosiaceae</taxon>
        <taxon>Devosia</taxon>
    </lineage>
</organism>
<name>A0A178I3T1_9HYPH</name>
<evidence type="ECO:0000313" key="2">
    <source>
        <dbReference type="Proteomes" id="UP000078389"/>
    </source>
</evidence>
<comment type="caution">
    <text evidence="1">The sequence shown here is derived from an EMBL/GenBank/DDBJ whole genome shotgun (WGS) entry which is preliminary data.</text>
</comment>
<proteinExistence type="predicted"/>
<dbReference type="EMBL" id="LVVY01000062">
    <property type="protein sequence ID" value="OAM79649.1"/>
    <property type="molecule type" value="Genomic_DNA"/>
</dbReference>
<dbReference type="AlphaFoldDB" id="A0A178I3T1"/>
<gene>
    <name evidence="1" type="ORF">A3840_02810</name>
</gene>
<evidence type="ECO:0000313" key="1">
    <source>
        <dbReference type="EMBL" id="OAM79649.1"/>
    </source>
</evidence>
<reference evidence="1 2" key="1">
    <citation type="submission" date="2016-03" db="EMBL/GenBank/DDBJ databases">
        <title>Genome sequencing of Devosia sp. S37.</title>
        <authorList>
            <person name="Mohd Nor M."/>
        </authorList>
    </citation>
    <scope>NUCLEOTIDE SEQUENCE [LARGE SCALE GENOMIC DNA]</scope>
    <source>
        <strain evidence="1 2">S37</strain>
    </source>
</reference>
<keyword evidence="2" id="KW-1185">Reference proteome</keyword>
<protein>
    <submittedName>
        <fullName evidence="1">Uncharacterized protein</fullName>
    </submittedName>
</protein>
<dbReference type="Proteomes" id="UP000078389">
    <property type="component" value="Unassembled WGS sequence"/>
</dbReference>